<accession>A0A1H4AWT8</accession>
<dbReference type="GO" id="GO:0004252">
    <property type="term" value="F:serine-type endopeptidase activity"/>
    <property type="evidence" value="ECO:0007669"/>
    <property type="project" value="UniProtKB-UniRule"/>
</dbReference>
<dbReference type="PANTHER" id="PTHR10806">
    <property type="entry name" value="SIGNAL PEPTIDASE COMPLEX CATALYTIC SUBUNIT SEC11"/>
    <property type="match status" value="1"/>
</dbReference>
<reference evidence="8 9" key="1">
    <citation type="submission" date="2016-10" db="EMBL/GenBank/DDBJ databases">
        <authorList>
            <person name="de Groot N.N."/>
        </authorList>
    </citation>
    <scope>NUCLEOTIDE SEQUENCE [LARGE SCALE GENOMIC DNA]</scope>
    <source>
        <strain evidence="8 9">SR12</strain>
    </source>
</reference>
<dbReference type="GO" id="GO:0009003">
    <property type="term" value="F:signal peptidase activity"/>
    <property type="evidence" value="ECO:0007669"/>
    <property type="project" value="UniProtKB-EC"/>
</dbReference>
<dbReference type="Pfam" id="PF10502">
    <property type="entry name" value="Peptidase_S26"/>
    <property type="match status" value="1"/>
</dbReference>
<evidence type="ECO:0000313" key="9">
    <source>
        <dbReference type="Proteomes" id="UP000199394"/>
    </source>
</evidence>
<feature type="transmembrane region" description="Helical" evidence="6">
    <location>
        <begin position="7"/>
        <end position="29"/>
    </location>
</feature>
<evidence type="ECO:0000256" key="4">
    <source>
        <dbReference type="ARBA" id="ARBA00023136"/>
    </source>
</evidence>
<dbReference type="AlphaFoldDB" id="A0A1H4AWT8"/>
<feature type="domain" description="Peptidase S26" evidence="7">
    <location>
        <begin position="15"/>
        <end position="85"/>
    </location>
</feature>
<organism evidence="8 9">
    <name type="scientific">Eubacterium aggregans</name>
    <dbReference type="NCBI Taxonomy" id="81409"/>
    <lineage>
        <taxon>Bacteria</taxon>
        <taxon>Bacillati</taxon>
        <taxon>Bacillota</taxon>
        <taxon>Clostridia</taxon>
        <taxon>Eubacteriales</taxon>
        <taxon>Eubacteriaceae</taxon>
        <taxon>Eubacterium</taxon>
    </lineage>
</organism>
<dbReference type="InterPro" id="IPR001733">
    <property type="entry name" value="Peptidase_S26B"/>
</dbReference>
<evidence type="ECO:0000256" key="2">
    <source>
        <dbReference type="ARBA" id="ARBA00022692"/>
    </source>
</evidence>
<dbReference type="GO" id="GO:0006465">
    <property type="term" value="P:signal peptide processing"/>
    <property type="evidence" value="ECO:0007669"/>
    <property type="project" value="UniProtKB-UniRule"/>
</dbReference>
<dbReference type="SUPFAM" id="SSF51306">
    <property type="entry name" value="LexA/Signal peptidase"/>
    <property type="match status" value="1"/>
</dbReference>
<keyword evidence="3 6" id="KW-1133">Transmembrane helix</keyword>
<dbReference type="RefSeq" id="WP_090306757.1">
    <property type="nucleotide sequence ID" value="NZ_FNRK01000009.1"/>
</dbReference>
<evidence type="ECO:0000259" key="7">
    <source>
        <dbReference type="Pfam" id="PF10502"/>
    </source>
</evidence>
<evidence type="ECO:0000256" key="3">
    <source>
        <dbReference type="ARBA" id="ARBA00022989"/>
    </source>
</evidence>
<protein>
    <recommendedName>
        <fullName evidence="5">Signal peptidase I</fullName>
        <ecNumber evidence="5">3.4.21.89</ecNumber>
    </recommendedName>
</protein>
<name>A0A1H4AWT8_9FIRM</name>
<keyword evidence="9" id="KW-1185">Reference proteome</keyword>
<evidence type="ECO:0000256" key="5">
    <source>
        <dbReference type="NCBIfam" id="TIGR02228"/>
    </source>
</evidence>
<dbReference type="InterPro" id="IPR036286">
    <property type="entry name" value="LexA/Signal_pep-like_sf"/>
</dbReference>
<comment type="subcellular location">
    <subcellularLocation>
        <location evidence="1">Membrane</location>
    </subcellularLocation>
</comment>
<dbReference type="GO" id="GO:0016020">
    <property type="term" value="C:membrane"/>
    <property type="evidence" value="ECO:0007669"/>
    <property type="project" value="UniProtKB-SubCell"/>
</dbReference>
<evidence type="ECO:0000256" key="1">
    <source>
        <dbReference type="ARBA" id="ARBA00004370"/>
    </source>
</evidence>
<dbReference type="InterPro" id="IPR019533">
    <property type="entry name" value="Peptidase_S26"/>
</dbReference>
<proteinExistence type="predicted"/>
<dbReference type="EMBL" id="FNRK01000009">
    <property type="protein sequence ID" value="SEA40294.1"/>
    <property type="molecule type" value="Genomic_DNA"/>
</dbReference>
<dbReference type="PANTHER" id="PTHR10806:SF6">
    <property type="entry name" value="SIGNAL PEPTIDASE COMPLEX CATALYTIC SUBUNIT SEC11"/>
    <property type="match status" value="1"/>
</dbReference>
<dbReference type="NCBIfam" id="TIGR02228">
    <property type="entry name" value="sigpep_I_arch"/>
    <property type="match status" value="1"/>
</dbReference>
<evidence type="ECO:0000313" key="8">
    <source>
        <dbReference type="EMBL" id="SEA40294.1"/>
    </source>
</evidence>
<feature type="transmembrane region" description="Helical" evidence="6">
    <location>
        <begin position="135"/>
        <end position="156"/>
    </location>
</feature>
<keyword evidence="2 6" id="KW-0812">Transmembrane</keyword>
<sequence>MRKAYNIVTTIILILLVGLAAIMMLPRLLGMTPLAVLSGSMEPTYHVGSLIFVKDADANEVKPGDPITFKISADTMVTHRVIAIDTQNQCFYTKGDANNTPDGGSVSYENLVGKPAFTVPMLGYLAVYAQTRQGMIILITIILVVLVLTFVPDLLFKEKTPKKGKEKKNAAAHKKSKK</sequence>
<dbReference type="OrthoDB" id="1766940at2"/>
<dbReference type="Gene3D" id="2.10.109.10">
    <property type="entry name" value="Umud Fragment, subunit A"/>
    <property type="match status" value="1"/>
</dbReference>
<keyword evidence="4 6" id="KW-0472">Membrane</keyword>
<dbReference type="EC" id="3.4.21.89" evidence="5"/>
<evidence type="ECO:0000256" key="6">
    <source>
        <dbReference type="SAM" id="Phobius"/>
    </source>
</evidence>
<dbReference type="CDD" id="cd06530">
    <property type="entry name" value="S26_SPase_I"/>
    <property type="match status" value="1"/>
</dbReference>
<dbReference type="PRINTS" id="PR00728">
    <property type="entry name" value="SIGNALPTASE"/>
</dbReference>
<dbReference type="Proteomes" id="UP000199394">
    <property type="component" value="Unassembled WGS sequence"/>
</dbReference>
<dbReference type="STRING" id="81409.SAMN04515656_10973"/>
<gene>
    <name evidence="8" type="ORF">SAMN04515656_10973</name>
</gene>